<feature type="compositionally biased region" description="Low complexity" evidence="1">
    <location>
        <begin position="652"/>
        <end position="668"/>
    </location>
</feature>
<accession>A0A4Q1BBC3</accession>
<feature type="compositionally biased region" description="Low complexity" evidence="1">
    <location>
        <begin position="72"/>
        <end position="81"/>
    </location>
</feature>
<feature type="compositionally biased region" description="Polar residues" evidence="1">
    <location>
        <begin position="282"/>
        <end position="293"/>
    </location>
</feature>
<feature type="compositionally biased region" description="Basic and acidic residues" evidence="1">
    <location>
        <begin position="1065"/>
        <end position="1083"/>
    </location>
</feature>
<feature type="compositionally biased region" description="Basic and acidic residues" evidence="1">
    <location>
        <begin position="919"/>
        <end position="930"/>
    </location>
</feature>
<feature type="compositionally biased region" description="Polar residues" evidence="1">
    <location>
        <begin position="637"/>
        <end position="649"/>
    </location>
</feature>
<dbReference type="VEuPathDB" id="FungiDB:TREMEDRAFT_58586"/>
<dbReference type="InParanoid" id="A0A4Q1BBC3"/>
<feature type="compositionally biased region" description="Pro residues" evidence="1">
    <location>
        <begin position="347"/>
        <end position="360"/>
    </location>
</feature>
<feature type="compositionally biased region" description="Basic and acidic residues" evidence="1">
    <location>
        <begin position="48"/>
        <end position="65"/>
    </location>
</feature>
<dbReference type="Proteomes" id="UP000289152">
    <property type="component" value="Unassembled WGS sequence"/>
</dbReference>
<feature type="compositionally biased region" description="Polar residues" evidence="1">
    <location>
        <begin position="395"/>
        <end position="419"/>
    </location>
</feature>
<feature type="compositionally biased region" description="Low complexity" evidence="1">
    <location>
        <begin position="992"/>
        <end position="1018"/>
    </location>
</feature>
<feature type="region of interest" description="Disordered" evidence="1">
    <location>
        <begin position="1246"/>
        <end position="1287"/>
    </location>
</feature>
<feature type="compositionally biased region" description="Low complexity" evidence="1">
    <location>
        <begin position="147"/>
        <end position="166"/>
    </location>
</feature>
<comment type="caution">
    <text evidence="2">The sequence shown here is derived from an EMBL/GenBank/DDBJ whole genome shotgun (WGS) entry which is preliminary data.</text>
</comment>
<feature type="compositionally biased region" description="Low complexity" evidence="1">
    <location>
        <begin position="606"/>
        <end position="620"/>
    </location>
</feature>
<proteinExistence type="predicted"/>
<feature type="region of interest" description="Disordered" evidence="1">
    <location>
        <begin position="867"/>
        <end position="896"/>
    </location>
</feature>
<feature type="region of interest" description="Disordered" evidence="1">
    <location>
        <begin position="778"/>
        <end position="849"/>
    </location>
</feature>
<organism evidence="2 3">
    <name type="scientific">Tremella mesenterica</name>
    <name type="common">Jelly fungus</name>
    <dbReference type="NCBI Taxonomy" id="5217"/>
    <lineage>
        <taxon>Eukaryota</taxon>
        <taxon>Fungi</taxon>
        <taxon>Dikarya</taxon>
        <taxon>Basidiomycota</taxon>
        <taxon>Agaricomycotina</taxon>
        <taxon>Tremellomycetes</taxon>
        <taxon>Tremellales</taxon>
        <taxon>Tremellaceae</taxon>
        <taxon>Tremella</taxon>
    </lineage>
</organism>
<feature type="compositionally biased region" description="Basic residues" evidence="1">
    <location>
        <begin position="262"/>
        <end position="272"/>
    </location>
</feature>
<gene>
    <name evidence="2" type="ORF">M231_06609</name>
</gene>
<feature type="compositionally biased region" description="Polar residues" evidence="1">
    <location>
        <begin position="1247"/>
        <end position="1277"/>
    </location>
</feature>
<feature type="compositionally biased region" description="Polar residues" evidence="1">
    <location>
        <begin position="194"/>
        <end position="204"/>
    </location>
</feature>
<feature type="region of interest" description="Disordered" evidence="1">
    <location>
        <begin position="913"/>
        <end position="967"/>
    </location>
</feature>
<reference evidence="2 3" key="1">
    <citation type="submission" date="2016-06" db="EMBL/GenBank/DDBJ databases">
        <title>Evolution of pathogenesis and genome organization in the Tremellales.</title>
        <authorList>
            <person name="Cuomo C."/>
            <person name="Litvintseva A."/>
            <person name="Heitman J."/>
            <person name="Chen Y."/>
            <person name="Sun S."/>
            <person name="Springer D."/>
            <person name="Dromer F."/>
            <person name="Young S."/>
            <person name="Zeng Q."/>
            <person name="Chapman S."/>
            <person name="Gujja S."/>
            <person name="Saif S."/>
            <person name="Birren B."/>
        </authorList>
    </citation>
    <scope>NUCLEOTIDE SEQUENCE [LARGE SCALE GENOMIC DNA]</scope>
    <source>
        <strain evidence="2 3">ATCC 28783</strain>
    </source>
</reference>
<dbReference type="OrthoDB" id="2554322at2759"/>
<name>A0A4Q1BBC3_TREME</name>
<sequence length="1359" mass="147198">MTSSPSLEPTSPSSPSQTPKKSSKPSRRKQAENWDDDFEFALPSRTSKPREAPPRPEKLVEKDENTSATLGSFASGSSNSSELPWDESPPPPVSTNKGTVRAIKVPAPLKIPPSHSHSYSHSPPRMSPSFSIGLTSSNPRSIPPTPLSSSSHPHQPLLSQQSYPQLAHIGHAPRQRSGSQSAAIKNKLVKRHPSTSFVPMTNSGHGDWSRDVKGAPAMPILNRSSPNLASPMQVESYKLPLPPIPRQPSRELMPPPPPPGKTRSRSRSKSKPALRDEARPAQIQTSLRSPVSEQTKRDELPLPTEPKRKNFWKRLSGSRDAMPTLGSLGGSPIHRRRRSSSVGDSVPPLPSPRPPVPPLPANIRSPSNTSTASTTSASSSNRSGPSGLSSILRRSASNLSRKSTRSSDAPPTSYPFSNTRPDRSSSSVHIVPPVPPVHIPNPQRAQREESPRPPSSRSFSRGFHLPSPSPGSPYNASSAHLSYPALPPLPHSHSFPAPMTLPNSDSDTETEQDGKTPRRRQKIRPVSALPAPRMLAGREPWNGEDWQGFAGGPSVTNSSPLPPISSHHEPSPSLSGLPQSSGLASSAANTMKRLSSMSKKHARRLSSGLNFGTASSSSSTESKRVSTKLEPVLGSPSKPTRSATTSTAPNLGIKSNISNGSISAPSSSFKQSEMPTSISDEIIRQKAEKQKRRQSWNDFIIPKTVLEKQKGLKRDIGAVKYFAQGLETLKTYLETHAALRDKVAISGAPDELALFRSLESEFNQWWEMAVVLIEVGSTGRDNQTSSPRSRRITMSADEAHSASAMLHRLPSTSTFTTTPRKPNFKDSSESNHILGPPQASPDNWRASTGRQDLTKRQLEVLRTMLGTPVTRSPNPNSNPITSRQASTVSASSVVSNLPPPPLPLPPLPVIHSKPSNRSSEVRFHHDRTELSRFPLPSPDESSYAQSFSSFPSPDTASSMVNPKTRASKSGLAGLRDFLKSLKHQRPKAPVQPSINPNSNPIPTSPTSPISPALPSASTHDTFSPLPPSTRSSFSVLGMAPVPQRGGRRPNIRNIFRTSSGNWSDLVRERVSGESRRSKEEDRTSLPFSSPSIQEDSSQMEVGSKPVLGRRHSSRSDKSEGSGGGWGRGSTSPTAAVFGFLKHGKEREMRWTSNSTFGFSGQSKRSSTPAPEEIAPDQMIHSDIQSSHRTAEGDMKSDTIQEKKVSLEKVSQDELMGGETVRPRRRDIGLGFPSSPDKSWKKFEIAGQQVSSSSNTTNRSDPQAFNVNKSDQSGTVNHDNGGLEKGKTKLIDTDGARIDKQSDAEGKMWEKENKGKSGEMTVALTPENLPVLLSYLRQCESRLADWRVRAEGLLGAAGVR</sequence>
<feature type="compositionally biased region" description="Low complexity" evidence="1">
    <location>
        <begin position="112"/>
        <end position="129"/>
    </location>
</feature>
<feature type="compositionally biased region" description="Low complexity" evidence="1">
    <location>
        <begin position="885"/>
        <end position="895"/>
    </location>
</feature>
<evidence type="ECO:0000313" key="2">
    <source>
        <dbReference type="EMBL" id="RXK36118.1"/>
    </source>
</evidence>
<keyword evidence="3" id="KW-1185">Reference proteome</keyword>
<feature type="compositionally biased region" description="Low complexity" evidence="1">
    <location>
        <begin position="571"/>
        <end position="588"/>
    </location>
</feature>
<feature type="compositionally biased region" description="Low complexity" evidence="1">
    <location>
        <begin position="1"/>
        <end position="20"/>
    </location>
</feature>
<feature type="compositionally biased region" description="Polar residues" evidence="1">
    <location>
        <begin position="130"/>
        <end position="140"/>
    </location>
</feature>
<protein>
    <submittedName>
        <fullName evidence="2">Uncharacterized protein</fullName>
    </submittedName>
</protein>
<dbReference type="EMBL" id="SDIL01000108">
    <property type="protein sequence ID" value="RXK36118.1"/>
    <property type="molecule type" value="Genomic_DNA"/>
</dbReference>
<feature type="compositionally biased region" description="Polar residues" evidence="1">
    <location>
        <begin position="1085"/>
        <end position="1100"/>
    </location>
</feature>
<evidence type="ECO:0000256" key="1">
    <source>
        <dbReference type="SAM" id="MobiDB-lite"/>
    </source>
</evidence>
<feature type="region of interest" description="Disordered" evidence="1">
    <location>
        <begin position="1"/>
        <end position="677"/>
    </location>
</feature>
<feature type="compositionally biased region" description="Low complexity" evidence="1">
    <location>
        <begin position="364"/>
        <end position="390"/>
    </location>
</feature>
<feature type="compositionally biased region" description="Basic and acidic residues" evidence="1">
    <location>
        <begin position="294"/>
        <end position="308"/>
    </location>
</feature>
<feature type="compositionally biased region" description="Polar residues" evidence="1">
    <location>
        <begin position="810"/>
        <end position="820"/>
    </location>
</feature>
<feature type="region of interest" description="Disordered" evidence="1">
    <location>
        <begin position="983"/>
        <end position="1132"/>
    </location>
</feature>
<evidence type="ECO:0000313" key="3">
    <source>
        <dbReference type="Proteomes" id="UP000289152"/>
    </source>
</evidence>
<feature type="compositionally biased region" description="Polar residues" evidence="1">
    <location>
        <begin position="869"/>
        <end position="884"/>
    </location>
</feature>